<evidence type="ECO:0000313" key="2">
    <source>
        <dbReference type="Proteomes" id="UP000323567"/>
    </source>
</evidence>
<dbReference type="PROSITE" id="PS51257">
    <property type="entry name" value="PROKAR_LIPOPROTEIN"/>
    <property type="match status" value="1"/>
</dbReference>
<organism evidence="1 2">
    <name type="scientific">Alistipes shahii</name>
    <dbReference type="NCBI Taxonomy" id="328814"/>
    <lineage>
        <taxon>Bacteria</taxon>
        <taxon>Pseudomonadati</taxon>
        <taxon>Bacteroidota</taxon>
        <taxon>Bacteroidia</taxon>
        <taxon>Bacteroidales</taxon>
        <taxon>Rikenellaceae</taxon>
        <taxon>Alistipes</taxon>
    </lineage>
</organism>
<evidence type="ECO:0008006" key="3">
    <source>
        <dbReference type="Google" id="ProtNLM"/>
    </source>
</evidence>
<dbReference type="AlphaFoldDB" id="A0A5B3GEJ6"/>
<accession>A0A5B3GEJ6</accession>
<protein>
    <recommendedName>
        <fullName evidence="3">Lipoprotein</fullName>
    </recommendedName>
</protein>
<dbReference type="RefSeq" id="WP_149886780.1">
    <property type="nucleotide sequence ID" value="NZ_CAUATG010000032.1"/>
</dbReference>
<dbReference type="SUPFAM" id="SSF54403">
    <property type="entry name" value="Cystatin/monellin"/>
    <property type="match status" value="1"/>
</dbReference>
<gene>
    <name evidence="1" type="ORF">F2Y13_00060</name>
</gene>
<dbReference type="Proteomes" id="UP000323567">
    <property type="component" value="Unassembled WGS sequence"/>
</dbReference>
<sequence length="118" mass="12795">MLKLTIAALAAMLLTACGSPEKRTEKQQEKTILCGGYTRQRPLEASDRELFRRATAGMTGVSYTPESVATQVVAGTNYRFICTAKTATPGPETYEAEIIVFQPLPGQGEAKIAKITRL</sequence>
<reference evidence="1 2" key="1">
    <citation type="journal article" date="2019" name="Nat. Med.">
        <title>A library of human gut bacterial isolates paired with longitudinal multiomics data enables mechanistic microbiome research.</title>
        <authorList>
            <person name="Poyet M."/>
            <person name="Groussin M."/>
            <person name="Gibbons S.M."/>
            <person name="Avila-Pacheco J."/>
            <person name="Jiang X."/>
            <person name="Kearney S.M."/>
            <person name="Perrotta A.R."/>
            <person name="Berdy B."/>
            <person name="Zhao S."/>
            <person name="Lieberman T.D."/>
            <person name="Swanson P.K."/>
            <person name="Smith M."/>
            <person name="Roesemann S."/>
            <person name="Alexander J.E."/>
            <person name="Rich S.A."/>
            <person name="Livny J."/>
            <person name="Vlamakis H."/>
            <person name="Clish C."/>
            <person name="Bullock K."/>
            <person name="Deik A."/>
            <person name="Scott J."/>
            <person name="Pierce K.A."/>
            <person name="Xavier R.J."/>
            <person name="Alm E.J."/>
        </authorList>
    </citation>
    <scope>NUCLEOTIDE SEQUENCE [LARGE SCALE GENOMIC DNA]</scope>
    <source>
        <strain evidence="1 2">BIOML-A2</strain>
    </source>
</reference>
<dbReference type="Gene3D" id="3.10.450.10">
    <property type="match status" value="1"/>
</dbReference>
<dbReference type="InterPro" id="IPR046350">
    <property type="entry name" value="Cystatin_sf"/>
</dbReference>
<name>A0A5B3GEJ6_9BACT</name>
<proteinExistence type="predicted"/>
<dbReference type="EMBL" id="VVXK01000001">
    <property type="protein sequence ID" value="KAA2371900.1"/>
    <property type="molecule type" value="Genomic_DNA"/>
</dbReference>
<comment type="caution">
    <text evidence="1">The sequence shown here is derived from an EMBL/GenBank/DDBJ whole genome shotgun (WGS) entry which is preliminary data.</text>
</comment>
<evidence type="ECO:0000313" key="1">
    <source>
        <dbReference type="EMBL" id="KAA2371900.1"/>
    </source>
</evidence>